<dbReference type="PANTHER" id="PTHR31097">
    <property type="entry name" value="SI:DKEY-276J7.1"/>
    <property type="match status" value="1"/>
</dbReference>
<protein>
    <submittedName>
        <fullName evidence="1">Uncharacterized protein</fullName>
    </submittedName>
</protein>
<dbReference type="EMBL" id="CAJNOC010000311">
    <property type="protein sequence ID" value="CAF0743022.1"/>
    <property type="molecule type" value="Genomic_DNA"/>
</dbReference>
<dbReference type="InterPro" id="IPR040247">
    <property type="entry name" value="DUF5524"/>
</dbReference>
<comment type="caution">
    <text evidence="1">The sequence shown here is derived from an EMBL/GenBank/DDBJ whole genome shotgun (WGS) entry which is preliminary data.</text>
</comment>
<evidence type="ECO:0000313" key="1">
    <source>
        <dbReference type="EMBL" id="CAF0743022.1"/>
    </source>
</evidence>
<accession>A0A813NPN0</accession>
<dbReference type="OrthoDB" id="10012494at2759"/>
<dbReference type="Pfam" id="PF17662">
    <property type="entry name" value="DUF5524"/>
    <property type="match status" value="1"/>
</dbReference>
<name>A0A813NPN0_9BILA</name>
<evidence type="ECO:0000313" key="2">
    <source>
        <dbReference type="Proteomes" id="UP000663879"/>
    </source>
</evidence>
<dbReference type="PANTHER" id="PTHR31097:SF2">
    <property type="entry name" value="CHROMOSOME 7 OPEN READING FRAME 57"/>
    <property type="match status" value="1"/>
</dbReference>
<reference evidence="1" key="1">
    <citation type="submission" date="2021-02" db="EMBL/GenBank/DDBJ databases">
        <authorList>
            <person name="Nowell W R."/>
        </authorList>
    </citation>
    <scope>NUCLEOTIDE SEQUENCE</scope>
    <source>
        <strain evidence="1">Ploen Becks lab</strain>
    </source>
</reference>
<keyword evidence="2" id="KW-1185">Reference proteome</keyword>
<dbReference type="Proteomes" id="UP000663879">
    <property type="component" value="Unassembled WGS sequence"/>
</dbReference>
<gene>
    <name evidence="1" type="ORF">OXX778_LOCUS3497</name>
</gene>
<dbReference type="AlphaFoldDB" id="A0A813NPN0"/>
<organism evidence="1 2">
    <name type="scientific">Brachionus calyciflorus</name>
    <dbReference type="NCBI Taxonomy" id="104777"/>
    <lineage>
        <taxon>Eukaryota</taxon>
        <taxon>Metazoa</taxon>
        <taxon>Spiralia</taxon>
        <taxon>Gnathifera</taxon>
        <taxon>Rotifera</taxon>
        <taxon>Eurotatoria</taxon>
        <taxon>Monogononta</taxon>
        <taxon>Pseudotrocha</taxon>
        <taxon>Ploima</taxon>
        <taxon>Brachionidae</taxon>
        <taxon>Brachionus</taxon>
    </lineage>
</organism>
<sequence length="236" mass="27958">MSMSRRKAEDEIWYVHAPLKNEKRPIVQAIQPSNIPYLNGVMDTEEELNRKPVMWFRDTDSEFIKLSKMGGREDLLIHRVKENSKEPKPYPIPAWWCDMLTEVVKDKPEEKDPYVFQVPAWFAHQDKNNDSNLNLNAKPDPIIRKTMIKHEAIEEPRRYGQLRNYMNPVKVKASQSQQKSDDYVYFRQNNNQSDTTMTKLIGNHYQQNRPKDYNEWKAQNLESFRDKTSKGNLALN</sequence>
<proteinExistence type="predicted"/>